<feature type="transmembrane region" description="Helical" evidence="7">
    <location>
        <begin position="192"/>
        <end position="211"/>
    </location>
</feature>
<keyword evidence="9" id="KW-1185">Reference proteome</keyword>
<feature type="transmembrane region" description="Helical" evidence="7">
    <location>
        <begin position="126"/>
        <end position="144"/>
    </location>
</feature>
<dbReference type="PANTHER" id="PTHR45724:SF13">
    <property type="entry name" value="AQUAPORIN NIP1-1-RELATED"/>
    <property type="match status" value="1"/>
</dbReference>
<name>A0ABX2FYJ5_9BURK</name>
<dbReference type="PRINTS" id="PR00783">
    <property type="entry name" value="MINTRINSICP"/>
</dbReference>
<gene>
    <name evidence="8" type="ORF">HNQ01_000801</name>
</gene>
<evidence type="ECO:0000256" key="1">
    <source>
        <dbReference type="ARBA" id="ARBA00004141"/>
    </source>
</evidence>
<dbReference type="PANTHER" id="PTHR45724">
    <property type="entry name" value="AQUAPORIN NIP2-1"/>
    <property type="match status" value="1"/>
</dbReference>
<evidence type="ECO:0000313" key="8">
    <source>
        <dbReference type="EMBL" id="NRT55091.1"/>
    </source>
</evidence>
<accession>A0ABX2FYJ5</accession>
<sequence length="221" mass="22528">MKASVSNAQRLFGELLGTALLLAVVIGSGLMAERLSGGNVAVALLANTLATVGGLYVLIEVFGPVSGAHFNPAVSLAMALRGELPWARLAGYVPAQLLGAALGAVLAHAMFDLPLLQVSSRLRTGTGQWIAEAVATAGLLLVILRAPQARVAAMVAAYIGAAYWFTASTSFANPAAAFGRMFSDSFAGIAPASAPAFMLAEVLGAGLGLLLHRALGRPDCE</sequence>
<dbReference type="InterPro" id="IPR022357">
    <property type="entry name" value="MIP_CS"/>
</dbReference>
<feature type="transmembrane region" description="Helical" evidence="7">
    <location>
        <begin position="89"/>
        <end position="111"/>
    </location>
</feature>
<evidence type="ECO:0000256" key="7">
    <source>
        <dbReference type="SAM" id="Phobius"/>
    </source>
</evidence>
<dbReference type="Pfam" id="PF00230">
    <property type="entry name" value="MIP"/>
    <property type="match status" value="1"/>
</dbReference>
<comment type="subcellular location">
    <subcellularLocation>
        <location evidence="1">Membrane</location>
        <topology evidence="1">Multi-pass membrane protein</topology>
    </subcellularLocation>
</comment>
<feature type="transmembrane region" description="Helical" evidence="7">
    <location>
        <begin position="38"/>
        <end position="59"/>
    </location>
</feature>
<dbReference type="Gene3D" id="1.20.1080.10">
    <property type="entry name" value="Glycerol uptake facilitator protein"/>
    <property type="match status" value="1"/>
</dbReference>
<keyword evidence="2 6" id="KW-0813">Transport</keyword>
<dbReference type="PROSITE" id="PS00221">
    <property type="entry name" value="MIP"/>
    <property type="match status" value="1"/>
</dbReference>
<organism evidence="8 9">
    <name type="scientific">Sphaerotilus uruguayifluvii</name>
    <dbReference type="NCBI Taxonomy" id="2735897"/>
    <lineage>
        <taxon>Bacteria</taxon>
        <taxon>Pseudomonadati</taxon>
        <taxon>Pseudomonadota</taxon>
        <taxon>Betaproteobacteria</taxon>
        <taxon>Burkholderiales</taxon>
        <taxon>Sphaerotilaceae</taxon>
        <taxon>Sphaerotilus</taxon>
    </lineage>
</organism>
<evidence type="ECO:0000256" key="6">
    <source>
        <dbReference type="RuleBase" id="RU000477"/>
    </source>
</evidence>
<keyword evidence="3 6" id="KW-0812">Transmembrane</keyword>
<evidence type="ECO:0000256" key="4">
    <source>
        <dbReference type="ARBA" id="ARBA00022989"/>
    </source>
</evidence>
<evidence type="ECO:0000256" key="2">
    <source>
        <dbReference type="ARBA" id="ARBA00022448"/>
    </source>
</evidence>
<evidence type="ECO:0000256" key="5">
    <source>
        <dbReference type="ARBA" id="ARBA00023136"/>
    </source>
</evidence>
<proteinExistence type="inferred from homology"/>
<comment type="caution">
    <text evidence="8">The sequence shown here is derived from an EMBL/GenBank/DDBJ whole genome shotgun (WGS) entry which is preliminary data.</text>
</comment>
<dbReference type="SUPFAM" id="SSF81338">
    <property type="entry name" value="Aquaporin-like"/>
    <property type="match status" value="1"/>
</dbReference>
<dbReference type="EMBL" id="JABSNM010000002">
    <property type="protein sequence ID" value="NRT55091.1"/>
    <property type="molecule type" value="Genomic_DNA"/>
</dbReference>
<feature type="transmembrane region" description="Helical" evidence="7">
    <location>
        <begin position="151"/>
        <end position="172"/>
    </location>
</feature>
<dbReference type="InterPro" id="IPR000425">
    <property type="entry name" value="MIP"/>
</dbReference>
<evidence type="ECO:0000313" key="9">
    <source>
        <dbReference type="Proteomes" id="UP001516061"/>
    </source>
</evidence>
<dbReference type="RefSeq" id="WP_173804051.1">
    <property type="nucleotide sequence ID" value="NZ_JABSNM010000002.1"/>
</dbReference>
<keyword evidence="5 7" id="KW-0472">Membrane</keyword>
<evidence type="ECO:0000256" key="3">
    <source>
        <dbReference type="ARBA" id="ARBA00022692"/>
    </source>
</evidence>
<dbReference type="InterPro" id="IPR023271">
    <property type="entry name" value="Aquaporin-like"/>
</dbReference>
<dbReference type="InterPro" id="IPR034294">
    <property type="entry name" value="Aquaporin_transptr"/>
</dbReference>
<dbReference type="Proteomes" id="UP001516061">
    <property type="component" value="Unassembled WGS sequence"/>
</dbReference>
<protein>
    <submittedName>
        <fullName evidence="8">Glycerol uptake facilitator-like aquaporin</fullName>
    </submittedName>
</protein>
<reference evidence="8 9" key="1">
    <citation type="submission" date="2020-05" db="EMBL/GenBank/DDBJ databases">
        <title>Genomic Encyclopedia of Type Strains, Phase IV (KMG-V): Genome sequencing to study the core and pangenomes of soil and plant-associated prokaryotes.</title>
        <authorList>
            <person name="Whitman W."/>
        </authorList>
    </citation>
    <scope>NUCLEOTIDE SEQUENCE [LARGE SCALE GENOMIC DNA]</scope>
    <source>
        <strain evidence="8 9">C29</strain>
    </source>
</reference>
<feature type="transmembrane region" description="Helical" evidence="7">
    <location>
        <begin position="12"/>
        <end position="32"/>
    </location>
</feature>
<comment type="similarity">
    <text evidence="6">Belongs to the MIP/aquaporin (TC 1.A.8) family.</text>
</comment>
<keyword evidence="4 7" id="KW-1133">Transmembrane helix</keyword>